<evidence type="ECO:0000313" key="1">
    <source>
        <dbReference type="EMBL" id="KAK2031875.1"/>
    </source>
</evidence>
<name>A0AAD9M7E8_9PEZI</name>
<proteinExistence type="predicted"/>
<accession>A0AAD9M7E8</accession>
<keyword evidence="2" id="KW-1185">Reference proteome</keyword>
<evidence type="ECO:0000313" key="2">
    <source>
        <dbReference type="Proteomes" id="UP001232148"/>
    </source>
</evidence>
<dbReference type="EMBL" id="MU842836">
    <property type="protein sequence ID" value="KAK2031875.1"/>
    <property type="molecule type" value="Genomic_DNA"/>
</dbReference>
<sequence>MNFAFQPASGNPSISPGLCACVCVCVPIHHPTGSCVGVTAVRFHRPNALSLCDTRRPGQDALRTGLIGLRPLKWRVMSNMLHDGVEQ</sequence>
<reference evidence="1" key="1">
    <citation type="submission" date="2021-06" db="EMBL/GenBank/DDBJ databases">
        <title>Comparative genomics, transcriptomics and evolutionary studies reveal genomic signatures of adaptation to plant cell wall in hemibiotrophic fungi.</title>
        <authorList>
            <consortium name="DOE Joint Genome Institute"/>
            <person name="Baroncelli R."/>
            <person name="Diaz J.F."/>
            <person name="Benocci T."/>
            <person name="Peng M."/>
            <person name="Battaglia E."/>
            <person name="Haridas S."/>
            <person name="Andreopoulos W."/>
            <person name="Labutti K."/>
            <person name="Pangilinan J."/>
            <person name="Floch G.L."/>
            <person name="Makela M.R."/>
            <person name="Henrissat B."/>
            <person name="Grigoriev I.V."/>
            <person name="Crouch J.A."/>
            <person name="De Vries R.P."/>
            <person name="Sukno S.A."/>
            <person name="Thon M.R."/>
        </authorList>
    </citation>
    <scope>NUCLEOTIDE SEQUENCE</scope>
    <source>
        <strain evidence="1">MAFF235873</strain>
    </source>
</reference>
<gene>
    <name evidence="1" type="ORF">LX32DRAFT_246557</name>
</gene>
<comment type="caution">
    <text evidence="1">The sequence shown here is derived from an EMBL/GenBank/DDBJ whole genome shotgun (WGS) entry which is preliminary data.</text>
</comment>
<protein>
    <submittedName>
        <fullName evidence="1">Uncharacterized protein</fullName>
    </submittedName>
</protein>
<organism evidence="1 2">
    <name type="scientific">Colletotrichum zoysiae</name>
    <dbReference type="NCBI Taxonomy" id="1216348"/>
    <lineage>
        <taxon>Eukaryota</taxon>
        <taxon>Fungi</taxon>
        <taxon>Dikarya</taxon>
        <taxon>Ascomycota</taxon>
        <taxon>Pezizomycotina</taxon>
        <taxon>Sordariomycetes</taxon>
        <taxon>Hypocreomycetidae</taxon>
        <taxon>Glomerellales</taxon>
        <taxon>Glomerellaceae</taxon>
        <taxon>Colletotrichum</taxon>
        <taxon>Colletotrichum graminicola species complex</taxon>
    </lineage>
</organism>
<dbReference type="AlphaFoldDB" id="A0AAD9M7E8"/>
<dbReference type="Proteomes" id="UP001232148">
    <property type="component" value="Unassembled WGS sequence"/>
</dbReference>